<comment type="caution">
    <text evidence="1">The sequence shown here is derived from an EMBL/GenBank/DDBJ whole genome shotgun (WGS) entry which is preliminary data.</text>
</comment>
<evidence type="ECO:0000313" key="1">
    <source>
        <dbReference type="EMBL" id="KAJ0088052.1"/>
    </source>
</evidence>
<dbReference type="EMBL" id="CM047905">
    <property type="protein sequence ID" value="KAJ0088052.1"/>
    <property type="molecule type" value="Genomic_DNA"/>
</dbReference>
<keyword evidence="2" id="KW-1185">Reference proteome</keyword>
<sequence>MLSWLARIALVCWRPVRRYARMNKDNINLKEFDFSDSALRDNLLWCKDLEKHSYGDFSFAVVQANEVIEDHSQVEIGRDATFVGVYDGHGGPEASRFICDHLFLHLMKMKEMLSSVEAWLEKTVPFLRIFLEGSCCLVGVIWRGTLYVANVGDSRAVIGSLGRSNKIVAEQLTRDHNASMEEVRQELKSLHPDDSHIVVMKHGVWRIKGIIQVSRSIGDAYLKQPEFSLDPSFPRFHLPEPIRRPVLTAEPSVYTRVLQPNDKFLIFASDGLWEHLTNQEAAEIVHNNPRDGVAKRLLRTALNIAARKREMRYDDLKKVEKGVRRFFHDDITVDCHLRRP</sequence>
<name>A0ACC1AN20_9ROSI</name>
<reference evidence="2" key="1">
    <citation type="journal article" date="2023" name="G3 (Bethesda)">
        <title>Genome assembly and association tests identify interacting loci associated with vigor, precocity, and sex in interspecific pistachio rootstocks.</title>
        <authorList>
            <person name="Palmer W."/>
            <person name="Jacygrad E."/>
            <person name="Sagayaradj S."/>
            <person name="Cavanaugh K."/>
            <person name="Han R."/>
            <person name="Bertier L."/>
            <person name="Beede B."/>
            <person name="Kafkas S."/>
            <person name="Golino D."/>
            <person name="Preece J."/>
            <person name="Michelmore R."/>
        </authorList>
    </citation>
    <scope>NUCLEOTIDE SEQUENCE [LARGE SCALE GENOMIC DNA]</scope>
</reference>
<accession>A0ACC1AN20</accession>
<organism evidence="1 2">
    <name type="scientific">Pistacia atlantica</name>
    <dbReference type="NCBI Taxonomy" id="434234"/>
    <lineage>
        <taxon>Eukaryota</taxon>
        <taxon>Viridiplantae</taxon>
        <taxon>Streptophyta</taxon>
        <taxon>Embryophyta</taxon>
        <taxon>Tracheophyta</taxon>
        <taxon>Spermatophyta</taxon>
        <taxon>Magnoliopsida</taxon>
        <taxon>eudicotyledons</taxon>
        <taxon>Gunneridae</taxon>
        <taxon>Pentapetalae</taxon>
        <taxon>rosids</taxon>
        <taxon>malvids</taxon>
        <taxon>Sapindales</taxon>
        <taxon>Anacardiaceae</taxon>
        <taxon>Pistacia</taxon>
    </lineage>
</organism>
<evidence type="ECO:0000313" key="2">
    <source>
        <dbReference type="Proteomes" id="UP001164250"/>
    </source>
</evidence>
<proteinExistence type="predicted"/>
<gene>
    <name evidence="1" type="ORF">Patl1_32973</name>
</gene>
<protein>
    <submittedName>
        <fullName evidence="1">Uncharacterized protein</fullName>
    </submittedName>
</protein>
<dbReference type="Proteomes" id="UP001164250">
    <property type="component" value="Chromosome 9"/>
</dbReference>